<evidence type="ECO:0000313" key="4">
    <source>
        <dbReference type="Proteomes" id="UP000694923"/>
    </source>
</evidence>
<dbReference type="Proteomes" id="UP000694923">
    <property type="component" value="Unplaced"/>
</dbReference>
<feature type="compositionally biased region" description="Low complexity" evidence="1">
    <location>
        <begin position="407"/>
        <end position="419"/>
    </location>
</feature>
<sequence>MGLQYSESVAPGSSTERALYCPSCHSSALSDHVKTSQQGALGSMTSFSPTGRPHLALPQNVTLLSQNFSLYLTWLPGPGNPQNVTYFVAYQSSSTPKRWRKVERCAGTKELVCSLMCLEKQDLYNKLKARVRAASPSSRSRWVESKYLDYLFEVEPAPPVLVFTLTEEILSASATYQLPPCTPPLDLKYEVQFWKEGTRNKTLFPATPHGQPVQIPLQPGTSGHHCLSARTLYIFTVPRYSEFSKPTCFFLEAPGANWAFLVLPSVLLLLLVIVTGGVIWKSLIGNPWFQRAKTPRALNFSGHRPTMATFQPSGPESPDDLFLCPQKELTRRVRLSPGVRAPATPQAGVEKDRAEDEEDEDTDSISFQPYIESHTFLRQEHRVPGHCEAEGVDSVGPWTPLVQLEGSSAWDSSDRSWASTVDSSPWDEAGSSGYGAKKAPGRGPGGDRHQEPLLPELSEDSGSLEKHLEDDLSFGTTWGSSSPELNLFPGEPPVSLQTLTFGWDISPEEEEDEERGRESETEDSGTGSWEAEGTDRTEVRGRMLGHYMAR</sequence>
<evidence type="ECO:0000256" key="2">
    <source>
        <dbReference type="SAM" id="Phobius"/>
    </source>
</evidence>
<dbReference type="InterPro" id="IPR050650">
    <property type="entry name" value="Type-II_Cytokine-TF_Rcpt"/>
</dbReference>
<feature type="region of interest" description="Disordered" evidence="1">
    <location>
        <begin position="502"/>
        <end position="550"/>
    </location>
</feature>
<feature type="region of interest" description="Disordered" evidence="1">
    <location>
        <begin position="334"/>
        <end position="363"/>
    </location>
</feature>
<protein>
    <submittedName>
        <fullName evidence="5">Interferon lambda receptor 1-like</fullName>
    </submittedName>
</protein>
<dbReference type="InterPro" id="IPR036116">
    <property type="entry name" value="FN3_sf"/>
</dbReference>
<feature type="domain" description="Fibronectin type-III" evidence="3">
    <location>
        <begin position="57"/>
        <end position="150"/>
    </location>
</feature>
<dbReference type="InterPro" id="IPR013783">
    <property type="entry name" value="Ig-like_fold"/>
</dbReference>
<feature type="transmembrane region" description="Helical" evidence="2">
    <location>
        <begin position="258"/>
        <end position="280"/>
    </location>
</feature>
<dbReference type="GeneID" id="103608176"/>
<dbReference type="PROSITE" id="PS50853">
    <property type="entry name" value="FN3"/>
    <property type="match status" value="1"/>
</dbReference>
<dbReference type="Pfam" id="PF01108">
    <property type="entry name" value="Tissue_fac"/>
    <property type="match status" value="1"/>
</dbReference>
<dbReference type="InterPro" id="IPR003961">
    <property type="entry name" value="FN3_dom"/>
</dbReference>
<evidence type="ECO:0000259" key="3">
    <source>
        <dbReference type="PROSITE" id="PS50853"/>
    </source>
</evidence>
<proteinExistence type="predicted"/>
<keyword evidence="4" id="KW-1185">Reference proteome</keyword>
<name>A0ABM0SDA0_GALVR</name>
<feature type="region of interest" description="Disordered" evidence="1">
    <location>
        <begin position="407"/>
        <end position="465"/>
    </location>
</feature>
<evidence type="ECO:0000313" key="5">
    <source>
        <dbReference type="RefSeq" id="XP_008590841.1"/>
    </source>
</evidence>
<keyword evidence="2" id="KW-0472">Membrane</keyword>
<reference evidence="5" key="1">
    <citation type="submission" date="2025-08" db="UniProtKB">
        <authorList>
            <consortium name="RefSeq"/>
        </authorList>
    </citation>
    <scope>IDENTIFICATION</scope>
</reference>
<organism evidence="4 5">
    <name type="scientific">Galeopterus variegatus</name>
    <name type="common">Malayan flying lemur</name>
    <name type="synonym">Cynocephalus variegatus</name>
    <dbReference type="NCBI Taxonomy" id="482537"/>
    <lineage>
        <taxon>Eukaryota</taxon>
        <taxon>Metazoa</taxon>
        <taxon>Chordata</taxon>
        <taxon>Craniata</taxon>
        <taxon>Vertebrata</taxon>
        <taxon>Euteleostomi</taxon>
        <taxon>Mammalia</taxon>
        <taxon>Eutheria</taxon>
        <taxon>Euarchontoglires</taxon>
        <taxon>Dermoptera</taxon>
        <taxon>Cynocephalidae</taxon>
        <taxon>Galeopterus</taxon>
    </lineage>
</organism>
<dbReference type="RefSeq" id="XP_008590841.1">
    <property type="nucleotide sequence ID" value="XM_008592619.1"/>
</dbReference>
<gene>
    <name evidence="5" type="primary">LOC103608176</name>
</gene>
<dbReference type="PANTHER" id="PTHR20859">
    <property type="entry name" value="INTERFERON/INTERLEUKIN RECEPTOR"/>
    <property type="match status" value="1"/>
</dbReference>
<dbReference type="CDD" id="cd21910">
    <property type="entry name" value="JAK1bd_box_IFNLR1"/>
    <property type="match status" value="1"/>
</dbReference>
<keyword evidence="2" id="KW-1133">Transmembrane helix</keyword>
<accession>A0ABM0SDA0</accession>
<dbReference type="PANTHER" id="PTHR20859:SF55">
    <property type="entry name" value="INTERFERON LAMBDA RECEPTOR 1"/>
    <property type="match status" value="1"/>
</dbReference>
<keyword evidence="2" id="KW-0812">Transmembrane</keyword>
<dbReference type="Gene3D" id="2.60.40.10">
    <property type="entry name" value="Immunoglobulins"/>
    <property type="match status" value="2"/>
</dbReference>
<dbReference type="SUPFAM" id="SSF49265">
    <property type="entry name" value="Fibronectin type III"/>
    <property type="match status" value="2"/>
</dbReference>
<evidence type="ECO:0000256" key="1">
    <source>
        <dbReference type="SAM" id="MobiDB-lite"/>
    </source>
</evidence>